<keyword evidence="3" id="KW-0342">GTP-binding</keyword>
<comment type="similarity">
    <text evidence="1">Belongs to the TRAFAC class TrmE-Era-EngA-EngB-Septin-like GTPase superfamily. AIG1/Toc34/Toc159-like paraseptin GTPase family. IAN subfamily.</text>
</comment>
<feature type="domain" description="AIG1-type G" evidence="5">
    <location>
        <begin position="4"/>
        <end position="218"/>
    </location>
</feature>
<proteinExistence type="inferred from homology"/>
<dbReference type="Proteomes" id="UP001497497">
    <property type="component" value="Unassembled WGS sequence"/>
</dbReference>
<feature type="coiled-coil region" evidence="4">
    <location>
        <begin position="288"/>
        <end position="380"/>
    </location>
</feature>
<dbReference type="PANTHER" id="PTHR10903">
    <property type="entry name" value="GTPASE, IMAP FAMILY MEMBER-RELATED"/>
    <property type="match status" value="1"/>
</dbReference>
<name>A0AAV2HG45_LYMST</name>
<dbReference type="SUPFAM" id="SSF52540">
    <property type="entry name" value="P-loop containing nucleoside triphosphate hydrolases"/>
    <property type="match status" value="1"/>
</dbReference>
<comment type="caution">
    <text evidence="6">The sequence shown here is derived from an EMBL/GenBank/DDBJ whole genome shotgun (WGS) entry which is preliminary data.</text>
</comment>
<gene>
    <name evidence="6" type="ORF">GSLYS_00006915001</name>
</gene>
<accession>A0AAV2HG45</accession>
<dbReference type="FunFam" id="3.40.50.300:FF:000840">
    <property type="entry name" value="Immune-associated nucleotide-binding protein 9"/>
    <property type="match status" value="1"/>
</dbReference>
<keyword evidence="2" id="KW-0547">Nucleotide-binding</keyword>
<dbReference type="Gene3D" id="3.40.50.300">
    <property type="entry name" value="P-loop containing nucleotide triphosphate hydrolases"/>
    <property type="match status" value="1"/>
</dbReference>
<organism evidence="6 7">
    <name type="scientific">Lymnaea stagnalis</name>
    <name type="common">Great pond snail</name>
    <name type="synonym">Helix stagnalis</name>
    <dbReference type="NCBI Taxonomy" id="6523"/>
    <lineage>
        <taxon>Eukaryota</taxon>
        <taxon>Metazoa</taxon>
        <taxon>Spiralia</taxon>
        <taxon>Lophotrochozoa</taxon>
        <taxon>Mollusca</taxon>
        <taxon>Gastropoda</taxon>
        <taxon>Heterobranchia</taxon>
        <taxon>Euthyneura</taxon>
        <taxon>Panpulmonata</taxon>
        <taxon>Hygrophila</taxon>
        <taxon>Lymnaeoidea</taxon>
        <taxon>Lymnaeidae</taxon>
        <taxon>Lymnaea</taxon>
    </lineage>
</organism>
<dbReference type="InterPro" id="IPR045058">
    <property type="entry name" value="GIMA/IAN/Toc"/>
</dbReference>
<dbReference type="GO" id="GO:0005525">
    <property type="term" value="F:GTP binding"/>
    <property type="evidence" value="ECO:0007669"/>
    <property type="project" value="UniProtKB-KW"/>
</dbReference>
<evidence type="ECO:0000256" key="2">
    <source>
        <dbReference type="ARBA" id="ARBA00022741"/>
    </source>
</evidence>
<dbReference type="Pfam" id="PF04548">
    <property type="entry name" value="AIG1"/>
    <property type="match status" value="1"/>
</dbReference>
<keyword evidence="4" id="KW-0175">Coiled coil</keyword>
<evidence type="ECO:0000259" key="5">
    <source>
        <dbReference type="PROSITE" id="PS51720"/>
    </source>
</evidence>
<dbReference type="InterPro" id="IPR006703">
    <property type="entry name" value="G_AIG1"/>
</dbReference>
<evidence type="ECO:0000313" key="6">
    <source>
        <dbReference type="EMBL" id="CAL1532897.1"/>
    </source>
</evidence>
<dbReference type="AlphaFoldDB" id="A0AAV2HG45"/>
<sequence length="406" mass="46340">MHQSKDIDLLLIGKTGNGKSATGNSILMRKVFKTSGNMTSVTKKVDFEVSDFNGRIIKVVDAPGICDNSKEGGEEALDLVVTSLKYAIVSNPKGFHAFIIVIKYGQRFSGEEQTAISNLKKIFGGDSFKQYGILIMTNGDSFEDDAEGTGQTFRDWCREQQGEIRTLLQECDDRIVLFNNTTKDKTVMAKQLAELISVVDNMPTRGARYTDQNFKRAKEERKRLILDTKTPVIEQKTLNEVSLILQKLDTLIDTNDTVSKVEPLQELLERDQRLLNTVIIEDKKTGKLKKLADTVKSVEENLSDELKLTKAWTKRMEEIKRENERLRERDDQAKKLEEERLKLDIEARELALRKEMDENRRRQQAASEELEKKYREIKDSSEDGAVTKIVMGVTKPFRAFGDWLFG</sequence>
<dbReference type="InterPro" id="IPR027417">
    <property type="entry name" value="P-loop_NTPase"/>
</dbReference>
<evidence type="ECO:0000256" key="3">
    <source>
        <dbReference type="ARBA" id="ARBA00023134"/>
    </source>
</evidence>
<evidence type="ECO:0000256" key="1">
    <source>
        <dbReference type="ARBA" id="ARBA00008535"/>
    </source>
</evidence>
<reference evidence="6 7" key="1">
    <citation type="submission" date="2024-04" db="EMBL/GenBank/DDBJ databases">
        <authorList>
            <consortium name="Genoscope - CEA"/>
            <person name="William W."/>
        </authorList>
    </citation>
    <scope>NUCLEOTIDE SEQUENCE [LARGE SCALE GENOMIC DNA]</scope>
</reference>
<protein>
    <recommendedName>
        <fullName evidence="5">AIG1-type G domain-containing protein</fullName>
    </recommendedName>
</protein>
<evidence type="ECO:0000256" key="4">
    <source>
        <dbReference type="SAM" id="Coils"/>
    </source>
</evidence>
<dbReference type="EMBL" id="CAXITT010000127">
    <property type="protein sequence ID" value="CAL1532897.1"/>
    <property type="molecule type" value="Genomic_DNA"/>
</dbReference>
<evidence type="ECO:0000313" key="7">
    <source>
        <dbReference type="Proteomes" id="UP001497497"/>
    </source>
</evidence>
<dbReference type="PANTHER" id="PTHR10903:SF184">
    <property type="entry name" value="GTP-BINDING PROTEIN A"/>
    <property type="match status" value="1"/>
</dbReference>
<keyword evidence="7" id="KW-1185">Reference proteome</keyword>
<dbReference type="PROSITE" id="PS51720">
    <property type="entry name" value="G_AIG1"/>
    <property type="match status" value="1"/>
</dbReference>